<dbReference type="InterPro" id="IPR000121">
    <property type="entry name" value="PEP_util_C"/>
</dbReference>
<evidence type="ECO:0000256" key="8">
    <source>
        <dbReference type="ARBA" id="ARBA00022597"/>
    </source>
</evidence>
<dbReference type="InterPro" id="IPR018274">
    <property type="entry name" value="PEP_util_AS"/>
</dbReference>
<dbReference type="PANTHER" id="PTHR46244">
    <property type="entry name" value="PHOSPHOENOLPYRUVATE-PROTEIN PHOSPHOTRANSFERASE"/>
    <property type="match status" value="1"/>
</dbReference>
<dbReference type="Proteomes" id="UP000075260">
    <property type="component" value="Unassembled WGS sequence"/>
</dbReference>
<dbReference type="InterPro" id="IPR036637">
    <property type="entry name" value="Phosphohistidine_dom_sf"/>
</dbReference>
<dbReference type="Pfam" id="PF02896">
    <property type="entry name" value="PEP-utilizers_C"/>
    <property type="match status" value="1"/>
</dbReference>
<evidence type="ECO:0000256" key="4">
    <source>
        <dbReference type="ARBA" id="ARBA00007837"/>
    </source>
</evidence>
<dbReference type="PROSITE" id="PS00371">
    <property type="entry name" value="PTS_EIIA_TYPE_1_HIS"/>
    <property type="match status" value="1"/>
</dbReference>
<dbReference type="SUPFAM" id="SSF51261">
    <property type="entry name" value="Duplicated hybrid motif"/>
    <property type="match status" value="1"/>
</dbReference>
<dbReference type="InterPro" id="IPR036618">
    <property type="entry name" value="PtsI_HPr-bd_sf"/>
</dbReference>
<dbReference type="RefSeq" id="WP_061607884.1">
    <property type="nucleotide sequence ID" value="NZ_JEMA01000428.1"/>
</dbReference>
<keyword evidence="8" id="KW-0762">Sugar transport</keyword>
<dbReference type="PANTHER" id="PTHR46244:SF6">
    <property type="entry name" value="PHOSPHOENOLPYRUVATE-PROTEIN PHOSPHOTRANSFERASE"/>
    <property type="match status" value="1"/>
</dbReference>
<dbReference type="InterPro" id="IPR001127">
    <property type="entry name" value="PTS_EIIA_1_perm"/>
</dbReference>
<dbReference type="PROSITE" id="PS51350">
    <property type="entry name" value="PTS_HPR_DOM"/>
    <property type="match status" value="1"/>
</dbReference>
<evidence type="ECO:0000256" key="12">
    <source>
        <dbReference type="ARBA" id="ARBA00022777"/>
    </source>
</evidence>
<dbReference type="GO" id="GO:0046872">
    <property type="term" value="F:metal ion binding"/>
    <property type="evidence" value="ECO:0007669"/>
    <property type="project" value="UniProtKB-KW"/>
</dbReference>
<feature type="domain" description="PTS EIIA type-1" evidence="16">
    <location>
        <begin position="25"/>
        <end position="129"/>
    </location>
</feature>
<dbReference type="InterPro" id="IPR015813">
    <property type="entry name" value="Pyrv/PenolPyrv_kinase-like_dom"/>
</dbReference>
<comment type="caution">
    <text evidence="18">The sequence shown here is derived from an EMBL/GenBank/DDBJ whole genome shotgun (WGS) entry which is preliminary data.</text>
</comment>
<keyword evidence="11" id="KW-0479">Metal-binding</keyword>
<gene>
    <name evidence="18" type="ORF">BE15_19040</name>
</gene>
<dbReference type="InterPro" id="IPR008279">
    <property type="entry name" value="PEP-util_enz_mobile_dom"/>
</dbReference>
<reference evidence="18 19" key="1">
    <citation type="submission" date="2014-02" db="EMBL/GenBank/DDBJ databases">
        <title>The small core and large imbalanced accessory genome model reveals a collaborative survival strategy of Sorangium cellulosum strains in nature.</title>
        <authorList>
            <person name="Han K."/>
            <person name="Peng R."/>
            <person name="Blom J."/>
            <person name="Li Y.-Z."/>
        </authorList>
    </citation>
    <scope>NUCLEOTIDE SEQUENCE [LARGE SCALE GENOMIC DNA]</scope>
    <source>
        <strain evidence="18 19">So0008-312</strain>
    </source>
</reference>
<keyword evidence="10" id="KW-0598">Phosphotransferase system</keyword>
<dbReference type="Pfam" id="PF05524">
    <property type="entry name" value="PEP-utilisers_N"/>
    <property type="match status" value="1"/>
</dbReference>
<dbReference type="Gene3D" id="3.20.20.60">
    <property type="entry name" value="Phosphoenolpyruvate-binding domains"/>
    <property type="match status" value="1"/>
</dbReference>
<dbReference type="PROSITE" id="PS00589">
    <property type="entry name" value="PTS_HPR_SER"/>
    <property type="match status" value="1"/>
</dbReference>
<proteinExistence type="inferred from homology"/>
<dbReference type="Gene3D" id="3.30.1340.10">
    <property type="entry name" value="HPr-like"/>
    <property type="match status" value="1"/>
</dbReference>
<dbReference type="InterPro" id="IPR002114">
    <property type="entry name" value="PTS_HPr_Ser_P_site"/>
</dbReference>
<comment type="subcellular location">
    <subcellularLocation>
        <location evidence="3">Cytoplasm</location>
    </subcellularLocation>
</comment>
<feature type="compositionally biased region" description="Low complexity" evidence="15">
    <location>
        <begin position="165"/>
        <end position="181"/>
    </location>
</feature>
<dbReference type="Gene3D" id="3.50.30.10">
    <property type="entry name" value="Phosphohistidine domain"/>
    <property type="match status" value="1"/>
</dbReference>
<dbReference type="SUPFAM" id="SSF51621">
    <property type="entry name" value="Phosphoenolpyruvate/pyruvate domain"/>
    <property type="match status" value="1"/>
</dbReference>
<dbReference type="NCBIfam" id="TIGR00830">
    <property type="entry name" value="PTBA"/>
    <property type="match status" value="1"/>
</dbReference>
<evidence type="ECO:0000256" key="13">
    <source>
        <dbReference type="ARBA" id="ARBA00022842"/>
    </source>
</evidence>
<dbReference type="InterPro" id="IPR040442">
    <property type="entry name" value="Pyrv_kinase-like_dom_sf"/>
</dbReference>
<dbReference type="GO" id="GO:0005737">
    <property type="term" value="C:cytoplasm"/>
    <property type="evidence" value="ECO:0007669"/>
    <property type="project" value="UniProtKB-SubCell"/>
</dbReference>
<evidence type="ECO:0000256" key="1">
    <source>
        <dbReference type="ARBA" id="ARBA00000683"/>
    </source>
</evidence>
<dbReference type="SUPFAM" id="SSF47831">
    <property type="entry name" value="Enzyme I of the PEP:sugar phosphotransferase system HPr-binding (sub)domain"/>
    <property type="match status" value="1"/>
</dbReference>
<keyword evidence="6" id="KW-0813">Transport</keyword>
<dbReference type="GO" id="GO:0016301">
    <property type="term" value="F:kinase activity"/>
    <property type="evidence" value="ECO:0007669"/>
    <property type="project" value="UniProtKB-KW"/>
</dbReference>
<evidence type="ECO:0000256" key="3">
    <source>
        <dbReference type="ARBA" id="ARBA00004496"/>
    </source>
</evidence>
<dbReference type="PROSITE" id="PS00369">
    <property type="entry name" value="PTS_HPR_HIS"/>
    <property type="match status" value="1"/>
</dbReference>
<keyword evidence="9" id="KW-0808">Transferase</keyword>
<feature type="region of interest" description="Disordered" evidence="15">
    <location>
        <begin position="153"/>
        <end position="181"/>
    </location>
</feature>
<dbReference type="PRINTS" id="PR01736">
    <property type="entry name" value="PHPHTRNFRASE"/>
</dbReference>
<evidence type="ECO:0000256" key="2">
    <source>
        <dbReference type="ARBA" id="ARBA00001946"/>
    </source>
</evidence>
<dbReference type="Gene3D" id="2.70.70.10">
    <property type="entry name" value="Glucose Permease (Domain IIA)"/>
    <property type="match status" value="1"/>
</dbReference>
<dbReference type="Pfam" id="PF00358">
    <property type="entry name" value="PTS_EIIA_1"/>
    <property type="match status" value="1"/>
</dbReference>
<comment type="catalytic activity">
    <reaction evidence="1">
        <text>L-histidyl-[protein] + phosphoenolpyruvate = N(pros)-phospho-L-histidyl-[protein] + pyruvate</text>
        <dbReference type="Rhea" id="RHEA:23880"/>
        <dbReference type="Rhea" id="RHEA-COMP:9745"/>
        <dbReference type="Rhea" id="RHEA-COMP:9746"/>
        <dbReference type="ChEBI" id="CHEBI:15361"/>
        <dbReference type="ChEBI" id="CHEBI:29979"/>
        <dbReference type="ChEBI" id="CHEBI:58702"/>
        <dbReference type="ChEBI" id="CHEBI:64837"/>
        <dbReference type="EC" id="2.7.3.9"/>
    </reaction>
</comment>
<sequence length="863" mass="89391">MHPGEFLTLLAPLSGPIVPIESVPDPVFADKVVGDGISIDPTTRTLLAPCDATVTQLHAARHAITLSAAGGVEILIHVGIDTVGLKGEGFTALVEQGDRVSAGQALLEFDADHILRSAPSLLTQIILLSGEASAIVERASGVATAGASRLMSVGPRRRAADDAQRASSAGEAGASRPPPRATVGVTSAVVAVPNPHGLHARPAAVLASEARSFAAAISVELAGRNANAKSVVALLNLGAGPGAELRIVASGSEAARAVARLVELVRSGLGEDLSAAPAAPERAAPASPAPAPRATRSTDDARRFHGVSAAPGLAIGPVCKIDPLAVEVEEHATDTEAELARLQKALSHTRLELKLLVAGSGKRAEQAEIFSAHLTMLDDPDVITRAEVAIVEGKSAAFAWREAVMASYRELARQSNPLLAARANDLRDVGGRALRHLAGGDEAQAAPAGSVVVAETLTPSEVVRLADQGVAGLVSVLGGTTSHAAILARSLGVPYLAGAPGALLDLEAGATAVLDALDVGEAALLLRPTDAELDAYRDRLGARRALRARQEAAAAERAVTRDGVRVAVLANIASADDARTAVRLGAEGVGLLRTELMFFDRATAPTEADQTAAYQAIADALGDRPLTIRTLDVGGDKPLSYMPLPAEDNPLLGIRGLRIGALHPTILRGQFRAILATRVRGAHRVLLPMVSSLDELLEAKQVLEEERRRAGSPPVELGVMVEVPSVAIQADRFAAEVDFFSIGTNDLTQYTLAMDRTHPRLAGRQDALHPAVLRLIDATVKAAQRRERHVGICGAVASDPEAVAVLIGLGVTELSVSVQAMPEVKSKIRELDAARCRELAKAALDLGTAAEVRALLAPGARPG</sequence>
<dbReference type="InterPro" id="IPR035895">
    <property type="entry name" value="HPr-like_sf"/>
</dbReference>
<feature type="region of interest" description="Disordered" evidence="15">
    <location>
        <begin position="275"/>
        <end position="299"/>
    </location>
</feature>
<dbReference type="InterPro" id="IPR006318">
    <property type="entry name" value="PTS_EI-like"/>
</dbReference>
<dbReference type="InterPro" id="IPR050499">
    <property type="entry name" value="PEP-utilizing_PTS_enzyme"/>
</dbReference>
<dbReference type="Pfam" id="PF00391">
    <property type="entry name" value="PEP-utilizers"/>
    <property type="match status" value="1"/>
</dbReference>
<evidence type="ECO:0000256" key="14">
    <source>
        <dbReference type="SAM" id="Coils"/>
    </source>
</evidence>
<dbReference type="InterPro" id="IPR023151">
    <property type="entry name" value="PEP_util_CS"/>
</dbReference>
<keyword evidence="12" id="KW-0418">Kinase</keyword>
<dbReference type="InterPro" id="IPR008731">
    <property type="entry name" value="PTS_EIN"/>
</dbReference>
<dbReference type="NCBIfam" id="TIGR01417">
    <property type="entry name" value="PTS_I_fam"/>
    <property type="match status" value="1"/>
</dbReference>
<feature type="compositionally biased region" description="Low complexity" evidence="15">
    <location>
        <begin position="275"/>
        <end position="286"/>
    </location>
</feature>
<dbReference type="InterPro" id="IPR001020">
    <property type="entry name" value="PTS_HPr_His_P_site"/>
</dbReference>
<dbReference type="EC" id="2.7.3.9" evidence="5"/>
<keyword evidence="7" id="KW-0963">Cytoplasm</keyword>
<dbReference type="AlphaFoldDB" id="A0A150QR27"/>
<dbReference type="InterPro" id="IPR011055">
    <property type="entry name" value="Dup_hybrid_motif"/>
</dbReference>
<name>A0A150QR27_SORCE</name>
<evidence type="ECO:0000259" key="17">
    <source>
        <dbReference type="PROSITE" id="PS51350"/>
    </source>
</evidence>
<evidence type="ECO:0000256" key="15">
    <source>
        <dbReference type="SAM" id="MobiDB-lite"/>
    </source>
</evidence>
<evidence type="ECO:0000256" key="6">
    <source>
        <dbReference type="ARBA" id="ARBA00022448"/>
    </source>
</evidence>
<dbReference type="PROSITE" id="PS00370">
    <property type="entry name" value="PEP_ENZYMES_PHOS_SITE"/>
    <property type="match status" value="1"/>
</dbReference>
<dbReference type="GO" id="GO:0009401">
    <property type="term" value="P:phosphoenolpyruvate-dependent sugar phosphotransferase system"/>
    <property type="evidence" value="ECO:0007669"/>
    <property type="project" value="UniProtKB-KW"/>
</dbReference>
<dbReference type="Pfam" id="PF00381">
    <property type="entry name" value="PTS-HPr"/>
    <property type="match status" value="1"/>
</dbReference>
<dbReference type="SUPFAM" id="SSF52009">
    <property type="entry name" value="Phosphohistidine domain"/>
    <property type="match status" value="1"/>
</dbReference>
<organism evidence="18 19">
    <name type="scientific">Sorangium cellulosum</name>
    <name type="common">Polyangium cellulosum</name>
    <dbReference type="NCBI Taxonomy" id="56"/>
    <lineage>
        <taxon>Bacteria</taxon>
        <taxon>Pseudomonadati</taxon>
        <taxon>Myxococcota</taxon>
        <taxon>Polyangia</taxon>
        <taxon>Polyangiales</taxon>
        <taxon>Polyangiaceae</taxon>
        <taxon>Sorangium</taxon>
    </lineage>
</organism>
<dbReference type="SUPFAM" id="SSF55594">
    <property type="entry name" value="HPr-like"/>
    <property type="match status" value="1"/>
</dbReference>
<evidence type="ECO:0000256" key="10">
    <source>
        <dbReference type="ARBA" id="ARBA00022683"/>
    </source>
</evidence>
<feature type="coiled-coil region" evidence="14">
    <location>
        <begin position="325"/>
        <end position="352"/>
    </location>
</feature>
<comment type="cofactor">
    <cofactor evidence="2">
        <name>Mg(2+)</name>
        <dbReference type="ChEBI" id="CHEBI:18420"/>
    </cofactor>
</comment>
<feature type="domain" description="HPr" evidence="17">
    <location>
        <begin position="185"/>
        <end position="272"/>
    </location>
</feature>
<evidence type="ECO:0000256" key="9">
    <source>
        <dbReference type="ARBA" id="ARBA00022679"/>
    </source>
</evidence>
<dbReference type="PROSITE" id="PS51093">
    <property type="entry name" value="PTS_EIIA_TYPE_1"/>
    <property type="match status" value="1"/>
</dbReference>
<keyword evidence="13" id="KW-0460">Magnesium</keyword>
<keyword evidence="14" id="KW-0175">Coiled coil</keyword>
<dbReference type="OrthoDB" id="9765468at2"/>
<evidence type="ECO:0000256" key="7">
    <source>
        <dbReference type="ARBA" id="ARBA00022490"/>
    </source>
</evidence>
<dbReference type="FunFam" id="2.70.70.10:FF:000001">
    <property type="entry name" value="PTS system glucose-specific IIA component"/>
    <property type="match status" value="1"/>
</dbReference>
<dbReference type="EMBL" id="JEMA01000428">
    <property type="protein sequence ID" value="KYF70068.1"/>
    <property type="molecule type" value="Genomic_DNA"/>
</dbReference>
<protein>
    <recommendedName>
        <fullName evidence="5">phosphoenolpyruvate--protein phosphotransferase</fullName>
        <ecNumber evidence="5">2.7.3.9</ecNumber>
    </recommendedName>
</protein>
<evidence type="ECO:0000256" key="11">
    <source>
        <dbReference type="ARBA" id="ARBA00022723"/>
    </source>
</evidence>
<evidence type="ECO:0000256" key="5">
    <source>
        <dbReference type="ARBA" id="ARBA00012232"/>
    </source>
</evidence>
<dbReference type="PRINTS" id="PR00107">
    <property type="entry name" value="PHOSPHOCPHPR"/>
</dbReference>
<evidence type="ECO:0000259" key="16">
    <source>
        <dbReference type="PROSITE" id="PS51093"/>
    </source>
</evidence>
<dbReference type="Gene3D" id="1.10.274.10">
    <property type="entry name" value="PtsI, HPr-binding domain"/>
    <property type="match status" value="1"/>
</dbReference>
<dbReference type="PROSITE" id="PS00742">
    <property type="entry name" value="PEP_ENZYMES_2"/>
    <property type="match status" value="1"/>
</dbReference>
<accession>A0A150QR27</accession>
<dbReference type="InterPro" id="IPR000032">
    <property type="entry name" value="HPr-like"/>
</dbReference>
<evidence type="ECO:0000313" key="19">
    <source>
        <dbReference type="Proteomes" id="UP000075260"/>
    </source>
</evidence>
<evidence type="ECO:0000313" key="18">
    <source>
        <dbReference type="EMBL" id="KYF70068.1"/>
    </source>
</evidence>
<dbReference type="GO" id="GO:0008965">
    <property type="term" value="F:phosphoenolpyruvate-protein phosphotransferase activity"/>
    <property type="evidence" value="ECO:0007669"/>
    <property type="project" value="UniProtKB-EC"/>
</dbReference>
<dbReference type="NCBIfam" id="TIGR01003">
    <property type="entry name" value="PTS_HPr_family"/>
    <property type="match status" value="1"/>
</dbReference>
<dbReference type="CDD" id="cd00367">
    <property type="entry name" value="PTS-HPr_like"/>
    <property type="match status" value="1"/>
</dbReference>
<comment type="similarity">
    <text evidence="4">Belongs to the PEP-utilizing enzyme family.</text>
</comment>